<proteinExistence type="predicted"/>
<organism evidence="2 3">
    <name type="scientific">Intrasporangium calvum</name>
    <dbReference type="NCBI Taxonomy" id="53358"/>
    <lineage>
        <taxon>Bacteria</taxon>
        <taxon>Bacillati</taxon>
        <taxon>Actinomycetota</taxon>
        <taxon>Actinomycetes</taxon>
        <taxon>Micrococcales</taxon>
        <taxon>Intrasporangiaceae</taxon>
        <taxon>Intrasporangium</taxon>
    </lineage>
</organism>
<dbReference type="RefSeq" id="WP_272462593.1">
    <property type="nucleotide sequence ID" value="NZ_JAPFQL010000049.1"/>
</dbReference>
<keyword evidence="3" id="KW-1185">Reference proteome</keyword>
<accession>A0ABT5GIV2</accession>
<gene>
    <name evidence="2" type="ORF">OO014_12190</name>
</gene>
<comment type="caution">
    <text evidence="2">The sequence shown here is derived from an EMBL/GenBank/DDBJ whole genome shotgun (WGS) entry which is preliminary data.</text>
</comment>
<dbReference type="Pfam" id="PF01206">
    <property type="entry name" value="TusA"/>
    <property type="match status" value="1"/>
</dbReference>
<feature type="domain" description="UPF0033" evidence="1">
    <location>
        <begin position="7"/>
        <end position="66"/>
    </location>
</feature>
<dbReference type="Proteomes" id="UP001150259">
    <property type="component" value="Unassembled WGS sequence"/>
</dbReference>
<dbReference type="InterPro" id="IPR001455">
    <property type="entry name" value="TusA-like"/>
</dbReference>
<sequence>MTARVILDNRRTPCAVGLIRAARTMESLPPDTVLEIWSRDRFAPMEIRIWAERDGLAVTERGEGGHWPRRHRVFEVYRSQTMPYAAGLADREHASQRTTPS</sequence>
<dbReference type="InterPro" id="IPR036868">
    <property type="entry name" value="TusA-like_sf"/>
</dbReference>
<dbReference type="SUPFAM" id="SSF64307">
    <property type="entry name" value="SirA-like"/>
    <property type="match status" value="1"/>
</dbReference>
<dbReference type="EMBL" id="JAPFQL010000049">
    <property type="protein sequence ID" value="MDC5698019.1"/>
    <property type="molecule type" value="Genomic_DNA"/>
</dbReference>
<evidence type="ECO:0000313" key="3">
    <source>
        <dbReference type="Proteomes" id="UP001150259"/>
    </source>
</evidence>
<reference evidence="2 3" key="1">
    <citation type="submission" date="2022-11" db="EMBL/GenBank/DDBJ databases">
        <title>Anaerobic phenanthrene biodegradation by a DNRA strain PheN6.</title>
        <authorList>
            <person name="Zhang Z."/>
        </authorList>
    </citation>
    <scope>NUCLEOTIDE SEQUENCE [LARGE SCALE GENOMIC DNA]</scope>
    <source>
        <strain evidence="2 3">PheN6</strain>
    </source>
</reference>
<protein>
    <submittedName>
        <fullName evidence="2">Sulfurtransferase TusA family protein</fullName>
    </submittedName>
</protein>
<dbReference type="CDD" id="cd00291">
    <property type="entry name" value="SirA_YedF_YeeD"/>
    <property type="match status" value="1"/>
</dbReference>
<dbReference type="Gene3D" id="3.30.110.40">
    <property type="entry name" value="TusA-like domain"/>
    <property type="match status" value="1"/>
</dbReference>
<evidence type="ECO:0000313" key="2">
    <source>
        <dbReference type="EMBL" id="MDC5698019.1"/>
    </source>
</evidence>
<evidence type="ECO:0000259" key="1">
    <source>
        <dbReference type="Pfam" id="PF01206"/>
    </source>
</evidence>
<name>A0ABT5GIV2_9MICO</name>